<feature type="transmembrane region" description="Helical" evidence="1">
    <location>
        <begin position="33"/>
        <end position="54"/>
    </location>
</feature>
<gene>
    <name evidence="2" type="ORF">IQ215_02235</name>
</gene>
<evidence type="ECO:0000313" key="2">
    <source>
        <dbReference type="EMBL" id="MBE9221506.1"/>
    </source>
</evidence>
<comment type="caution">
    <text evidence="2">The sequence shown here is derived from an EMBL/GenBank/DDBJ whole genome shotgun (WGS) entry which is preliminary data.</text>
</comment>
<organism evidence="2 3">
    <name type="scientific">Cyanobacterium stanieri LEGE 03274</name>
    <dbReference type="NCBI Taxonomy" id="1828756"/>
    <lineage>
        <taxon>Bacteria</taxon>
        <taxon>Bacillati</taxon>
        <taxon>Cyanobacteriota</taxon>
        <taxon>Cyanophyceae</taxon>
        <taxon>Oscillatoriophycideae</taxon>
        <taxon>Chroococcales</taxon>
        <taxon>Geminocystaceae</taxon>
        <taxon>Cyanobacterium</taxon>
    </lineage>
</organism>
<name>A0ABR9V1T3_9CHRO</name>
<keyword evidence="1" id="KW-0472">Membrane</keyword>
<dbReference type="RefSeq" id="WP_193799700.1">
    <property type="nucleotide sequence ID" value="NZ_JADEWC010000003.1"/>
</dbReference>
<sequence>MVEFIITLSITAVSMYIASVIIPGIVMESAGAAFIGAFVLGLVNGIIKPILVFFTFPITIVTLGLFLLVVNAICFSLVGYFTPGFKVGGFLNALFGSVIVSVVSTIINQIVF</sequence>
<dbReference type="InterPro" id="IPR007165">
    <property type="entry name" value="Phage_holin_4_2"/>
</dbReference>
<proteinExistence type="predicted"/>
<feature type="transmembrane region" description="Helical" evidence="1">
    <location>
        <begin position="60"/>
        <end position="82"/>
    </location>
</feature>
<keyword evidence="1" id="KW-0812">Transmembrane</keyword>
<dbReference type="EMBL" id="JADEWC010000003">
    <property type="protein sequence ID" value="MBE9221506.1"/>
    <property type="molecule type" value="Genomic_DNA"/>
</dbReference>
<evidence type="ECO:0000313" key="3">
    <source>
        <dbReference type="Proteomes" id="UP000654604"/>
    </source>
</evidence>
<feature type="transmembrane region" description="Helical" evidence="1">
    <location>
        <begin position="6"/>
        <end position="26"/>
    </location>
</feature>
<dbReference type="Pfam" id="PF04020">
    <property type="entry name" value="Phage_holin_4_2"/>
    <property type="match status" value="1"/>
</dbReference>
<dbReference type="PANTHER" id="PTHR37309:SF1">
    <property type="entry name" value="SLR0284 PROTEIN"/>
    <property type="match status" value="1"/>
</dbReference>
<protein>
    <submittedName>
        <fullName evidence="2">Phage holin family protein</fullName>
    </submittedName>
</protein>
<feature type="transmembrane region" description="Helical" evidence="1">
    <location>
        <begin position="89"/>
        <end position="111"/>
    </location>
</feature>
<keyword evidence="3" id="KW-1185">Reference proteome</keyword>
<evidence type="ECO:0000256" key="1">
    <source>
        <dbReference type="SAM" id="Phobius"/>
    </source>
</evidence>
<reference evidence="2 3" key="1">
    <citation type="submission" date="2020-10" db="EMBL/GenBank/DDBJ databases">
        <authorList>
            <person name="Castelo-Branco R."/>
            <person name="Eusebio N."/>
            <person name="Adriana R."/>
            <person name="Vieira A."/>
            <person name="Brugerolle De Fraissinette N."/>
            <person name="Rezende De Castro R."/>
            <person name="Schneider M.P."/>
            <person name="Vasconcelos V."/>
            <person name="Leao P.N."/>
        </authorList>
    </citation>
    <scope>NUCLEOTIDE SEQUENCE [LARGE SCALE GENOMIC DNA]</scope>
    <source>
        <strain evidence="2 3">LEGE 03274</strain>
    </source>
</reference>
<dbReference type="PANTHER" id="PTHR37309">
    <property type="entry name" value="SLR0284 PROTEIN"/>
    <property type="match status" value="1"/>
</dbReference>
<accession>A0ABR9V1T3</accession>
<dbReference type="Proteomes" id="UP000654604">
    <property type="component" value="Unassembled WGS sequence"/>
</dbReference>
<keyword evidence="1" id="KW-1133">Transmembrane helix</keyword>